<evidence type="ECO:0000313" key="3">
    <source>
        <dbReference type="Proteomes" id="UP000634136"/>
    </source>
</evidence>
<name>A0A834T3H6_9FABA</name>
<reference evidence="2" key="1">
    <citation type="submission" date="2020-09" db="EMBL/GenBank/DDBJ databases">
        <title>Genome-Enabled Discovery of Anthraquinone Biosynthesis in Senna tora.</title>
        <authorList>
            <person name="Kang S.-H."/>
            <person name="Pandey R.P."/>
            <person name="Lee C.-M."/>
            <person name="Sim J.-S."/>
            <person name="Jeong J.-T."/>
            <person name="Choi B.-S."/>
            <person name="Jung M."/>
            <person name="Ginzburg D."/>
            <person name="Zhao K."/>
            <person name="Won S.Y."/>
            <person name="Oh T.-J."/>
            <person name="Yu Y."/>
            <person name="Kim N.-H."/>
            <person name="Lee O.R."/>
            <person name="Lee T.-H."/>
            <person name="Bashyal P."/>
            <person name="Kim T.-S."/>
            <person name="Lee W.-H."/>
            <person name="Kawkins C."/>
            <person name="Kim C.-K."/>
            <person name="Kim J.S."/>
            <person name="Ahn B.O."/>
            <person name="Rhee S.Y."/>
            <person name="Sohng J.K."/>
        </authorList>
    </citation>
    <scope>NUCLEOTIDE SEQUENCE</scope>
    <source>
        <tissue evidence="2">Leaf</tissue>
    </source>
</reference>
<feature type="region of interest" description="Disordered" evidence="1">
    <location>
        <begin position="61"/>
        <end position="119"/>
    </location>
</feature>
<evidence type="ECO:0000256" key="1">
    <source>
        <dbReference type="SAM" id="MobiDB-lite"/>
    </source>
</evidence>
<comment type="caution">
    <text evidence="2">The sequence shown here is derived from an EMBL/GenBank/DDBJ whole genome shotgun (WGS) entry which is preliminary data.</text>
</comment>
<dbReference type="EMBL" id="JAAIUW010000009">
    <property type="protein sequence ID" value="KAF7814885.1"/>
    <property type="molecule type" value="Genomic_DNA"/>
</dbReference>
<dbReference type="Proteomes" id="UP000634136">
    <property type="component" value="Unassembled WGS sequence"/>
</dbReference>
<dbReference type="PROSITE" id="PS51257">
    <property type="entry name" value="PROKAR_LIPOPROTEIN"/>
    <property type="match status" value="1"/>
</dbReference>
<sequence>MAGGFRYVPHPCVASSNQGQGSGGCPHFVQRGRSSPSFCPSIQQVFANPIFHVKGAQSSIPRSSVCRSRGSGPSGNLPDSSAKRKRQAEDDVVTESSSKKGKEVLEEPSQRNEEPTQNVKEFPYVAAGVEGVPPFWHVPASRWAEVTSWPQLGPIPRAEPEDSLFCTRYNAVVAFPYLSELSDRMDDVDVSKLKFCEKVFDSSVELKGKHEKVVAKIMQLEKELGDSHVKIGVLEG</sequence>
<feature type="compositionally biased region" description="Basic and acidic residues" evidence="1">
    <location>
        <begin position="97"/>
        <end position="114"/>
    </location>
</feature>
<proteinExistence type="predicted"/>
<gene>
    <name evidence="2" type="ORF">G2W53_028854</name>
</gene>
<accession>A0A834T3H6</accession>
<organism evidence="2 3">
    <name type="scientific">Senna tora</name>
    <dbReference type="NCBI Taxonomy" id="362788"/>
    <lineage>
        <taxon>Eukaryota</taxon>
        <taxon>Viridiplantae</taxon>
        <taxon>Streptophyta</taxon>
        <taxon>Embryophyta</taxon>
        <taxon>Tracheophyta</taxon>
        <taxon>Spermatophyta</taxon>
        <taxon>Magnoliopsida</taxon>
        <taxon>eudicotyledons</taxon>
        <taxon>Gunneridae</taxon>
        <taxon>Pentapetalae</taxon>
        <taxon>rosids</taxon>
        <taxon>fabids</taxon>
        <taxon>Fabales</taxon>
        <taxon>Fabaceae</taxon>
        <taxon>Caesalpinioideae</taxon>
        <taxon>Cassia clade</taxon>
        <taxon>Senna</taxon>
    </lineage>
</organism>
<keyword evidence="3" id="KW-1185">Reference proteome</keyword>
<protein>
    <submittedName>
        <fullName evidence="2">Uncharacterized protein</fullName>
    </submittedName>
</protein>
<dbReference type="AlphaFoldDB" id="A0A834T3H6"/>
<evidence type="ECO:0000313" key="2">
    <source>
        <dbReference type="EMBL" id="KAF7814885.1"/>
    </source>
</evidence>